<feature type="transmembrane region" description="Helical" evidence="1">
    <location>
        <begin position="240"/>
        <end position="263"/>
    </location>
</feature>
<gene>
    <name evidence="2" type="ORF">LIZ65_09825</name>
</gene>
<protein>
    <submittedName>
        <fullName evidence="2">MFS transporter</fullName>
    </submittedName>
</protein>
<evidence type="ECO:0000256" key="1">
    <source>
        <dbReference type="SAM" id="Phobius"/>
    </source>
</evidence>
<feature type="transmembrane region" description="Helical" evidence="1">
    <location>
        <begin position="162"/>
        <end position="182"/>
    </location>
</feature>
<dbReference type="Pfam" id="PF13347">
    <property type="entry name" value="MFS_2"/>
    <property type="match status" value="1"/>
</dbReference>
<feature type="transmembrane region" description="Helical" evidence="1">
    <location>
        <begin position="420"/>
        <end position="438"/>
    </location>
</feature>
<dbReference type="NCBIfam" id="TIGR00792">
    <property type="entry name" value="gph"/>
    <property type="match status" value="1"/>
</dbReference>
<dbReference type="PANTHER" id="PTHR11328:SF24">
    <property type="entry name" value="MAJOR FACILITATOR SUPERFAMILY (MFS) PROFILE DOMAIN-CONTAINING PROTEIN"/>
    <property type="match status" value="1"/>
</dbReference>
<evidence type="ECO:0000313" key="3">
    <source>
        <dbReference type="Proteomes" id="UP001299546"/>
    </source>
</evidence>
<feature type="transmembrane region" description="Helical" evidence="1">
    <location>
        <begin position="118"/>
        <end position="142"/>
    </location>
</feature>
<dbReference type="SUPFAM" id="SSF103473">
    <property type="entry name" value="MFS general substrate transporter"/>
    <property type="match status" value="1"/>
</dbReference>
<reference evidence="2 3" key="1">
    <citation type="submission" date="2021-10" db="EMBL/GenBank/DDBJ databases">
        <title>Collection of gut derived symbiotic bacterial strains cultured from healthy donors.</title>
        <authorList>
            <person name="Lin H."/>
            <person name="Littmann E."/>
            <person name="Kohout C."/>
            <person name="Pamer E.G."/>
        </authorList>
    </citation>
    <scope>NUCLEOTIDE SEQUENCE [LARGE SCALE GENOMIC DNA]</scope>
    <source>
        <strain evidence="2 3">DFI.1.165</strain>
    </source>
</reference>
<proteinExistence type="predicted"/>
<organism evidence="2 3">
    <name type="scientific">Bariatricus massiliensis</name>
    <dbReference type="NCBI Taxonomy" id="1745713"/>
    <lineage>
        <taxon>Bacteria</taxon>
        <taxon>Bacillati</taxon>
        <taxon>Bacillota</taxon>
        <taxon>Clostridia</taxon>
        <taxon>Lachnospirales</taxon>
        <taxon>Lachnospiraceae</taxon>
        <taxon>Bariatricus</taxon>
    </lineage>
</organism>
<dbReference type="InterPro" id="IPR001927">
    <property type="entry name" value="Na/Gal_symport"/>
</dbReference>
<dbReference type="CDD" id="cd17332">
    <property type="entry name" value="MFS_MelB_like"/>
    <property type="match status" value="1"/>
</dbReference>
<feature type="transmembrane region" description="Helical" evidence="1">
    <location>
        <begin position="275"/>
        <end position="294"/>
    </location>
</feature>
<comment type="caution">
    <text evidence="2">The sequence shown here is derived from an EMBL/GenBank/DDBJ whole genome shotgun (WGS) entry which is preliminary data.</text>
</comment>
<feature type="transmembrane region" description="Helical" evidence="1">
    <location>
        <begin position="384"/>
        <end position="404"/>
    </location>
</feature>
<keyword evidence="3" id="KW-1185">Reference proteome</keyword>
<keyword evidence="1" id="KW-1133">Transmembrane helix</keyword>
<evidence type="ECO:0000313" key="2">
    <source>
        <dbReference type="EMBL" id="MCB7387589.1"/>
    </source>
</evidence>
<dbReference type="PANTHER" id="PTHR11328">
    <property type="entry name" value="MAJOR FACILITATOR SUPERFAMILY DOMAIN-CONTAINING PROTEIN"/>
    <property type="match status" value="1"/>
</dbReference>
<sequence>MKHYAKQASLSDSLYKNEIVSYGLGALAGTLPHQFKLQFGMSFMTDIAGLPIAAVGFWNMVLSFWDAVNDPIIGRLVDRTNTKRFGKYRPHMIFGSIFWAVTILLLFVVPPGSELVRLVYYLIVMALFSVFYTQFTIPWQALNSVMSRDPHQRNLLLASRQLVGAFATSAVGLFTIPVVSAFHDVRAGWLAAAAIVAFLCVASALVAARSARRMDYHNSIPTKKHATFRELAQLLFHNKAVLCTGLLLGFVNMGISFNAAISIYYLKYVVHNTSILAPISVIKILSTLLVMPLMPALLRRLGKIRILCVSMLLQTVSALMLLVLRDGAGLPLVVIMSTITAIGLTCANTCCFSLIPDCTDYTEVHYGNAHAGFINSVSTFVRKFFGAFSTLIVGGFLELAGYTADETSFSVVNTIVDLKVWIPIILLAAVLIVARQFPALQAETKTSH</sequence>
<dbReference type="InterPro" id="IPR039672">
    <property type="entry name" value="MFS_2"/>
</dbReference>
<feature type="transmembrane region" description="Helical" evidence="1">
    <location>
        <begin position="330"/>
        <end position="355"/>
    </location>
</feature>
<dbReference type="EMBL" id="JAJCIS010000005">
    <property type="protein sequence ID" value="MCB7387589.1"/>
    <property type="molecule type" value="Genomic_DNA"/>
</dbReference>
<name>A0ABS8DHF3_9FIRM</name>
<dbReference type="InterPro" id="IPR036259">
    <property type="entry name" value="MFS_trans_sf"/>
</dbReference>
<dbReference type="Proteomes" id="UP001299546">
    <property type="component" value="Unassembled WGS sequence"/>
</dbReference>
<feature type="transmembrane region" description="Helical" evidence="1">
    <location>
        <begin position="92"/>
        <end position="112"/>
    </location>
</feature>
<dbReference type="RefSeq" id="WP_066737338.1">
    <property type="nucleotide sequence ID" value="NZ_JAJCIQ010000006.1"/>
</dbReference>
<keyword evidence="1" id="KW-0812">Transmembrane</keyword>
<dbReference type="Gene3D" id="1.20.1250.20">
    <property type="entry name" value="MFS general substrate transporter like domains"/>
    <property type="match status" value="1"/>
</dbReference>
<keyword evidence="1" id="KW-0472">Membrane</keyword>
<feature type="transmembrane region" description="Helical" evidence="1">
    <location>
        <begin position="306"/>
        <end position="324"/>
    </location>
</feature>
<accession>A0ABS8DHF3</accession>
<feature type="transmembrane region" description="Helical" evidence="1">
    <location>
        <begin position="188"/>
        <end position="208"/>
    </location>
</feature>